<gene>
    <name evidence="5" type="ORF">BSR29_05440</name>
</gene>
<evidence type="ECO:0000313" key="6">
    <source>
        <dbReference type="Proteomes" id="UP000186785"/>
    </source>
</evidence>
<dbReference type="CDD" id="cd18096">
    <property type="entry name" value="SpoU-like"/>
    <property type="match status" value="1"/>
</dbReference>
<dbReference type="GO" id="GO:0032259">
    <property type="term" value="P:methylation"/>
    <property type="evidence" value="ECO:0007669"/>
    <property type="project" value="UniProtKB-KW"/>
</dbReference>
<feature type="region of interest" description="Disordered" evidence="3">
    <location>
        <begin position="1"/>
        <end position="50"/>
    </location>
</feature>
<dbReference type="EMBL" id="MQSV01000003">
    <property type="protein sequence ID" value="OKL48029.1"/>
    <property type="molecule type" value="Genomic_DNA"/>
</dbReference>
<dbReference type="InterPro" id="IPR029026">
    <property type="entry name" value="tRNA_m1G_MTases_N"/>
</dbReference>
<evidence type="ECO:0000256" key="3">
    <source>
        <dbReference type="SAM" id="MobiDB-lite"/>
    </source>
</evidence>
<dbReference type="GO" id="GO:0008173">
    <property type="term" value="F:RNA methyltransferase activity"/>
    <property type="evidence" value="ECO:0007669"/>
    <property type="project" value="InterPro"/>
</dbReference>
<dbReference type="InterPro" id="IPR051259">
    <property type="entry name" value="rRNA_Methyltransferase"/>
</dbReference>
<dbReference type="PANTHER" id="PTHR43191:SF2">
    <property type="entry name" value="RRNA METHYLTRANSFERASE 3, MITOCHONDRIAL"/>
    <property type="match status" value="1"/>
</dbReference>
<dbReference type="InterPro" id="IPR001537">
    <property type="entry name" value="SpoU_MeTrfase"/>
</dbReference>
<accession>A0A1Q5PLV7</accession>
<dbReference type="Proteomes" id="UP000186785">
    <property type="component" value="Unassembled WGS sequence"/>
</dbReference>
<dbReference type="STRING" id="1921764.BSR28_05975"/>
<comment type="caution">
    <text evidence="5">The sequence shown here is derived from an EMBL/GenBank/DDBJ whole genome shotgun (WGS) entry which is preliminary data.</text>
</comment>
<keyword evidence="2 5" id="KW-0808">Transferase</keyword>
<evidence type="ECO:0000259" key="4">
    <source>
        <dbReference type="Pfam" id="PF00588"/>
    </source>
</evidence>
<dbReference type="GO" id="GO:0003723">
    <property type="term" value="F:RNA binding"/>
    <property type="evidence" value="ECO:0007669"/>
    <property type="project" value="InterPro"/>
</dbReference>
<dbReference type="PANTHER" id="PTHR43191">
    <property type="entry name" value="RRNA METHYLTRANSFERASE 3"/>
    <property type="match status" value="1"/>
</dbReference>
<keyword evidence="1 5" id="KW-0489">Methyltransferase</keyword>
<dbReference type="Pfam" id="PF00588">
    <property type="entry name" value="SpoU_methylase"/>
    <property type="match status" value="1"/>
</dbReference>
<keyword evidence="6" id="KW-1185">Reference proteome</keyword>
<evidence type="ECO:0000313" key="5">
    <source>
        <dbReference type="EMBL" id="OKL48029.1"/>
    </source>
</evidence>
<protein>
    <submittedName>
        <fullName evidence="5">RNA methyltransferase</fullName>
    </submittedName>
</protein>
<evidence type="ECO:0000256" key="1">
    <source>
        <dbReference type="ARBA" id="ARBA00022603"/>
    </source>
</evidence>
<organism evidence="5 6">
    <name type="scientific">Boudabousia liubingyangii</name>
    <dbReference type="NCBI Taxonomy" id="1921764"/>
    <lineage>
        <taxon>Bacteria</taxon>
        <taxon>Bacillati</taxon>
        <taxon>Actinomycetota</taxon>
        <taxon>Actinomycetes</taxon>
        <taxon>Actinomycetales</taxon>
        <taxon>Actinomycetaceae</taxon>
        <taxon>Boudabousia</taxon>
    </lineage>
</organism>
<sequence length="241" mass="26528">MEAEATQVEAQPETDATQADNQSETGAPQAEVGVGPWPGGPENWPTEDHYDPELLAEGDRRNVLDEYRYWKLSAIVADLDTKRRGFHVAIENLGHDFNIGSIIRTANSQGVATVHIVGRKRFNRRGAMVTDRYLHLFHHPTVEDFVKWCEAAGVNLVGIDILPGAKPIEAEPLPEQAMLVFGTESEGLSAEMLAACPQVRYIQQYGSTRSMNVGHAAAIAMWAWNQQCNAGELVVSNPHSK</sequence>
<feature type="domain" description="tRNA/rRNA methyltransferase SpoU type" evidence="4">
    <location>
        <begin position="86"/>
        <end position="222"/>
    </location>
</feature>
<dbReference type="AlphaFoldDB" id="A0A1Q5PLV7"/>
<dbReference type="InterPro" id="IPR029028">
    <property type="entry name" value="Alpha/beta_knot_MTases"/>
</dbReference>
<dbReference type="Gene3D" id="3.40.1280.10">
    <property type="match status" value="1"/>
</dbReference>
<name>A0A1Q5PLV7_9ACTO</name>
<proteinExistence type="predicted"/>
<dbReference type="SUPFAM" id="SSF75217">
    <property type="entry name" value="alpha/beta knot"/>
    <property type="match status" value="1"/>
</dbReference>
<dbReference type="GO" id="GO:0006396">
    <property type="term" value="P:RNA processing"/>
    <property type="evidence" value="ECO:0007669"/>
    <property type="project" value="InterPro"/>
</dbReference>
<reference evidence="5 6" key="1">
    <citation type="submission" date="2016-11" db="EMBL/GenBank/DDBJ databases">
        <title>Actinomyces gypaetusis sp. nov. isolated from the vulture Gypaetus barbatus in Qinghai Tibet Plateau China.</title>
        <authorList>
            <person name="Meng X."/>
        </authorList>
    </citation>
    <scope>NUCLEOTIDE SEQUENCE [LARGE SCALE GENOMIC DNA]</scope>
    <source>
        <strain evidence="5 6">VUL4_2</strain>
    </source>
</reference>
<evidence type="ECO:0000256" key="2">
    <source>
        <dbReference type="ARBA" id="ARBA00022679"/>
    </source>
</evidence>
<dbReference type="OrthoDB" id="9786891at2"/>
<feature type="compositionally biased region" description="Low complexity" evidence="3">
    <location>
        <begin position="31"/>
        <end position="44"/>
    </location>
</feature>
<feature type="compositionally biased region" description="Polar residues" evidence="3">
    <location>
        <begin position="14"/>
        <end position="26"/>
    </location>
</feature>